<dbReference type="PANTHER" id="PTHR33096">
    <property type="entry name" value="CXC2 DOMAIN-CONTAINING PROTEIN"/>
    <property type="match status" value="1"/>
</dbReference>
<dbReference type="EMBL" id="GL883158">
    <property type="protein sequence ID" value="EGF99526.1"/>
    <property type="molecule type" value="Genomic_DNA"/>
</dbReference>
<evidence type="ECO:0000313" key="4">
    <source>
        <dbReference type="Proteomes" id="UP000001072"/>
    </source>
</evidence>
<gene>
    <name evidence="3" type="ORF">MELLADRAFT_112648</name>
</gene>
<organism evidence="4">
    <name type="scientific">Melampsora larici-populina (strain 98AG31 / pathotype 3-4-7)</name>
    <name type="common">Poplar leaf rust fungus</name>
    <dbReference type="NCBI Taxonomy" id="747676"/>
    <lineage>
        <taxon>Eukaryota</taxon>
        <taxon>Fungi</taxon>
        <taxon>Dikarya</taxon>
        <taxon>Basidiomycota</taxon>
        <taxon>Pucciniomycotina</taxon>
        <taxon>Pucciniomycetes</taxon>
        <taxon>Pucciniales</taxon>
        <taxon>Melampsoraceae</taxon>
        <taxon>Melampsora</taxon>
    </lineage>
</organism>
<dbReference type="KEGG" id="mlr:MELLADRAFT_112648"/>
<proteinExistence type="predicted"/>
<dbReference type="AlphaFoldDB" id="F4S755"/>
<feature type="region of interest" description="Disordered" evidence="1">
    <location>
        <begin position="1"/>
        <end position="23"/>
    </location>
</feature>
<feature type="domain" description="CxC1-like cysteine cluster associated with KDZ transposases" evidence="2">
    <location>
        <begin position="187"/>
        <end position="237"/>
    </location>
</feature>
<dbReference type="InterPro" id="IPR041320">
    <property type="entry name" value="CxC1"/>
</dbReference>
<dbReference type="GeneID" id="18924749"/>
<evidence type="ECO:0000256" key="1">
    <source>
        <dbReference type="SAM" id="MobiDB-lite"/>
    </source>
</evidence>
<dbReference type="VEuPathDB" id="FungiDB:MELLADRAFT_112648"/>
<name>F4S755_MELLP</name>
<accession>F4S755</accession>
<evidence type="ECO:0000313" key="3">
    <source>
        <dbReference type="EMBL" id="EGF99526.1"/>
    </source>
</evidence>
<dbReference type="HOGENOM" id="CLU_011407_2_1_1"/>
<reference evidence="4" key="1">
    <citation type="journal article" date="2011" name="Proc. Natl. Acad. Sci. U.S.A.">
        <title>Obligate biotrophy features unraveled by the genomic analysis of rust fungi.</title>
        <authorList>
            <person name="Duplessis S."/>
            <person name="Cuomo C.A."/>
            <person name="Lin Y.-C."/>
            <person name="Aerts A."/>
            <person name="Tisserant E."/>
            <person name="Veneault-Fourrey C."/>
            <person name="Joly D.L."/>
            <person name="Hacquard S."/>
            <person name="Amselem J."/>
            <person name="Cantarel B.L."/>
            <person name="Chiu R."/>
            <person name="Coutinho P.M."/>
            <person name="Feau N."/>
            <person name="Field M."/>
            <person name="Frey P."/>
            <person name="Gelhaye E."/>
            <person name="Goldberg J."/>
            <person name="Grabherr M.G."/>
            <person name="Kodira C.D."/>
            <person name="Kohler A."/>
            <person name="Kuees U."/>
            <person name="Lindquist E.A."/>
            <person name="Lucas S.M."/>
            <person name="Mago R."/>
            <person name="Mauceli E."/>
            <person name="Morin E."/>
            <person name="Murat C."/>
            <person name="Pangilinan J.L."/>
            <person name="Park R."/>
            <person name="Pearson M."/>
            <person name="Quesneville H."/>
            <person name="Rouhier N."/>
            <person name="Sakthikumar S."/>
            <person name="Salamov A.A."/>
            <person name="Schmutz J."/>
            <person name="Selles B."/>
            <person name="Shapiro H."/>
            <person name="Tanguay P."/>
            <person name="Tuskan G.A."/>
            <person name="Henrissat B."/>
            <person name="Van de Peer Y."/>
            <person name="Rouze P."/>
            <person name="Ellis J.G."/>
            <person name="Dodds P.N."/>
            <person name="Schein J.E."/>
            <person name="Zhong S."/>
            <person name="Hamelin R.C."/>
            <person name="Grigoriev I.V."/>
            <person name="Szabo L.J."/>
            <person name="Martin F."/>
        </authorList>
    </citation>
    <scope>NUCLEOTIDE SEQUENCE [LARGE SCALE GENOMIC DNA]</scope>
    <source>
        <strain evidence="4">98AG31 / pathotype 3-4-7</strain>
    </source>
</reference>
<dbReference type="PANTHER" id="PTHR33096:SF1">
    <property type="entry name" value="CXC1-LIKE CYSTEINE CLUSTER ASSOCIATED WITH KDZ TRANSPOSASES DOMAIN-CONTAINING PROTEIN"/>
    <property type="match status" value="1"/>
</dbReference>
<dbReference type="Proteomes" id="UP000001072">
    <property type="component" value="Unassembled WGS sequence"/>
</dbReference>
<dbReference type="RefSeq" id="XP_007417284.1">
    <property type="nucleotide sequence ID" value="XM_007417222.1"/>
</dbReference>
<evidence type="ECO:0000259" key="2">
    <source>
        <dbReference type="Pfam" id="PF18802"/>
    </source>
</evidence>
<dbReference type="Pfam" id="PF18802">
    <property type="entry name" value="CxC1"/>
    <property type="match status" value="1"/>
</dbReference>
<sequence length="514" mass="59249">MGRKSKKLCSNLDNANKEPARRRIKRDAAAEQQYEQEVEQGAQFLAGILPGNNNNEIPIPNPHNNPKDVHGDLDLNMNDINPEFIPFPNDPPLGNVEDQLQPEANDVIAQFVARHREIRYANDREQLRKHWEAIEKHLTAAYLESQTNTLNWTSKQSYLDDASNLLYTISMSQPTLTISLQRRPICVKAGYLPASPQQPWTAFFIPLLQMYQNLWQTSVSAATSWIEGYMNFLDGRSAKEDTARGSDATRRRDLRQPFSSTANIYSRIIVLAKSVLHLGLQLATTDLWAKTIAKHNDPNQAPLQLDEEDLNSLLDDFPDLRVAILYDIGCQLDKHIRKHTAEWLHRKLQNTISTIKAARETLNKWLKVPNPHRPGAMYTEAFFLAQWDSERKHNIATSKDIKTCQMLALGRLLCLEDRMYQVWDEDTQQELRAFDRLQRFQDLATQITEQRRKVGTSEILRALSEAGRDRFLKVWFAKTEVRTRFLALRAEQRPLDPENRVGGSSRLGRCHYHH</sequence>
<dbReference type="InParanoid" id="F4S755"/>
<dbReference type="OrthoDB" id="3251205at2759"/>
<keyword evidence="4" id="KW-1185">Reference proteome</keyword>
<protein>
    <recommendedName>
        <fullName evidence="2">CxC1-like cysteine cluster associated with KDZ transposases domain-containing protein</fullName>
    </recommendedName>
</protein>